<comment type="caution">
    <text evidence="1">The sequence shown here is derived from an EMBL/GenBank/DDBJ whole genome shotgun (WGS) entry which is preliminary data.</text>
</comment>
<name>U7QP57_9CYAN</name>
<evidence type="ECO:0000313" key="2">
    <source>
        <dbReference type="Proteomes" id="UP000017127"/>
    </source>
</evidence>
<dbReference type="EMBL" id="AUZM01000006">
    <property type="protein sequence ID" value="ERT09052.1"/>
    <property type="molecule type" value="Genomic_DNA"/>
</dbReference>
<reference evidence="1 2" key="1">
    <citation type="journal article" date="2013" name="Front. Microbiol.">
        <title>Comparative genomic analyses of the cyanobacterium, Lyngbya aestuarii BL J, a powerful hydrogen producer.</title>
        <authorList>
            <person name="Kothari A."/>
            <person name="Vaughn M."/>
            <person name="Garcia-Pichel F."/>
        </authorList>
    </citation>
    <scope>NUCLEOTIDE SEQUENCE [LARGE SCALE GENOMIC DNA]</scope>
    <source>
        <strain evidence="1 2">BL J</strain>
    </source>
</reference>
<proteinExistence type="predicted"/>
<gene>
    <name evidence="1" type="ORF">M595_1039</name>
</gene>
<keyword evidence="2" id="KW-1185">Reference proteome</keyword>
<protein>
    <submittedName>
        <fullName evidence="1">Uncharacterized protein</fullName>
    </submittedName>
</protein>
<dbReference type="Proteomes" id="UP000017127">
    <property type="component" value="Unassembled WGS sequence"/>
</dbReference>
<dbReference type="AlphaFoldDB" id="U7QP57"/>
<accession>U7QP57</accession>
<evidence type="ECO:0000313" key="1">
    <source>
        <dbReference type="EMBL" id="ERT09052.1"/>
    </source>
</evidence>
<sequence>MNESKKNPELQVFRVRLKNQHENLPGMCSGPKIKAIKVGVK</sequence>
<organism evidence="1 2">
    <name type="scientific">Lyngbya aestuarii BL J</name>
    <dbReference type="NCBI Taxonomy" id="1348334"/>
    <lineage>
        <taxon>Bacteria</taxon>
        <taxon>Bacillati</taxon>
        <taxon>Cyanobacteriota</taxon>
        <taxon>Cyanophyceae</taxon>
        <taxon>Oscillatoriophycideae</taxon>
        <taxon>Oscillatoriales</taxon>
        <taxon>Microcoleaceae</taxon>
        <taxon>Lyngbya</taxon>
    </lineage>
</organism>